<dbReference type="GO" id="GO:0035082">
    <property type="term" value="P:axoneme assembly"/>
    <property type="evidence" value="ECO:0007669"/>
    <property type="project" value="InterPro"/>
</dbReference>
<sequence length="891" mass="100437">LGRAQISKPCLKSYFEGNPPANQFLCRAYLCQGQLECPPATGSTTELFNFTHTEHPFFPHRYHCLVFNASVLYLHVVRPLLVEGRSYALIPSLRQVVQSLEEVNDQDYSWRAQLMMQLIKCYVDDGKVEEATALAKVTEDFVKSHTPHLFPELFRLLVSRLKVPSSLEIDRYIDWPVYQLVNIWTFYISDIIQFKHTCQAIEVLPLQHYTSYAQSGLVLPQARLREIGRLDQWLLNAERAGDPQAMQAVCASVWRLCLPLLQHNLRRSIRSALLRVAKALEDIQSLLLEMRCQVHSELALIEEEEGRLEAALTHLNKALQLDLKGTYREPLSSASRLLRLRALHNTPSRPEEKAATLMQQVKDMPDDNTDSRPVLVAVGLLLAPEGFQVVLDADDPSKGAMYLCNSIVFSIASTIKICFRSVSSAKYPHNINQSSKCIGSLVFFWFGDWRRLRLWAALAKTARKQEEWDVCRAACRFCLLYDDGRWKLSKANSEKMKDPEAEGMKIKHSKSKKKAVVQKLHTEGLHLNSCPVPPLVKEQRVSDDDADWIVYRDWIISLSAYASLSFLRAAELGAEISESWVVANAAIYLWNYNKHLLLQRRYQLLLPTFRPVVELMQKIQYTGDRALFAMLCNTVARGLIQPLPASVAVETPVPVDRGKGRGGAASVSGPALDPSTLQDARKALELCELALKLSSGSVPGELVPIAVRSQVVSTWVQTKRLLQQQIGLALDLGDEVPPLSNNNYKSSMTRVLVGLEMFQCNRSPGQMDFSLPLFAVACECSWPDAVVELQVWSQLSFFCYEAEDHSLVLSCSHRALSLSLPAAKRFNRAPYVLYADKAGSWSLCAAAARHYWNTCLPLAGTPEERALLRDPLENTLLHTHSKHTVWSLYII</sequence>
<dbReference type="AlphaFoldDB" id="A0A3B4AP97"/>
<dbReference type="Ensembl" id="ENSPMGT00000019746.1">
    <property type="protein sequence ID" value="ENSPMGP00000018510.1"/>
    <property type="gene ID" value="ENSPMGG00000015101.1"/>
</dbReference>
<dbReference type="PANTHER" id="PTHR15977:SF15">
    <property type="entry name" value="CILIA- AND FLAGELLA-ASSOCIATED PROTEIN 46"/>
    <property type="match status" value="1"/>
</dbReference>
<dbReference type="InterPro" id="IPR039586">
    <property type="entry name" value="CFAP46"/>
</dbReference>
<dbReference type="Proteomes" id="UP000261520">
    <property type="component" value="Unplaced"/>
</dbReference>
<protein>
    <submittedName>
        <fullName evidence="1">Uncharacterized protein</fullName>
    </submittedName>
</protein>
<dbReference type="GO" id="GO:0060294">
    <property type="term" value="P:cilium movement involved in cell motility"/>
    <property type="evidence" value="ECO:0007669"/>
    <property type="project" value="InterPro"/>
</dbReference>
<dbReference type="STRING" id="409849.ENSPMGP00000018510"/>
<name>A0A3B4AP97_9GOBI</name>
<reference evidence="1" key="1">
    <citation type="submission" date="2025-08" db="UniProtKB">
        <authorList>
            <consortium name="Ensembl"/>
        </authorList>
    </citation>
    <scope>IDENTIFICATION</scope>
</reference>
<keyword evidence="2" id="KW-1185">Reference proteome</keyword>
<reference evidence="1" key="2">
    <citation type="submission" date="2025-09" db="UniProtKB">
        <authorList>
            <consortium name="Ensembl"/>
        </authorList>
    </citation>
    <scope>IDENTIFICATION</scope>
</reference>
<dbReference type="PANTHER" id="PTHR15977">
    <property type="entry name" value="CILIA- AND FLAGELLA-ASSOCIATED PROTEIN 46"/>
    <property type="match status" value="1"/>
</dbReference>
<organism evidence="1 2">
    <name type="scientific">Periophthalmus magnuspinnatus</name>
    <dbReference type="NCBI Taxonomy" id="409849"/>
    <lineage>
        <taxon>Eukaryota</taxon>
        <taxon>Metazoa</taxon>
        <taxon>Chordata</taxon>
        <taxon>Craniata</taxon>
        <taxon>Vertebrata</taxon>
        <taxon>Euteleostomi</taxon>
        <taxon>Actinopterygii</taxon>
        <taxon>Neopterygii</taxon>
        <taxon>Teleostei</taxon>
        <taxon>Neoteleostei</taxon>
        <taxon>Acanthomorphata</taxon>
        <taxon>Gobiaria</taxon>
        <taxon>Gobiiformes</taxon>
        <taxon>Gobioidei</taxon>
        <taxon>Gobiidae</taxon>
        <taxon>Oxudercinae</taxon>
        <taxon>Periophthalmus</taxon>
    </lineage>
</organism>
<proteinExistence type="predicted"/>
<accession>A0A3B4AP97</accession>
<evidence type="ECO:0000313" key="1">
    <source>
        <dbReference type="Ensembl" id="ENSPMGP00000018510.1"/>
    </source>
</evidence>
<evidence type="ECO:0000313" key="2">
    <source>
        <dbReference type="Proteomes" id="UP000261520"/>
    </source>
</evidence>